<reference evidence="1" key="1">
    <citation type="submission" date="2020-02" db="EMBL/GenBank/DDBJ databases">
        <authorList>
            <person name="Meier V. D."/>
        </authorList>
    </citation>
    <scope>NUCLEOTIDE SEQUENCE</scope>
    <source>
        <strain evidence="1">AVDCRST_MAG74</strain>
    </source>
</reference>
<protein>
    <recommendedName>
        <fullName evidence="2">Coenzyme Q-binding protein COQ10 START domain-containing protein</fullName>
    </recommendedName>
</protein>
<organism evidence="1">
    <name type="scientific">uncultured Pyrinomonadaceae bacterium</name>
    <dbReference type="NCBI Taxonomy" id="2283094"/>
    <lineage>
        <taxon>Bacteria</taxon>
        <taxon>Pseudomonadati</taxon>
        <taxon>Acidobacteriota</taxon>
        <taxon>Blastocatellia</taxon>
        <taxon>Blastocatellales</taxon>
        <taxon>Pyrinomonadaceae</taxon>
        <taxon>environmental samples</taxon>
    </lineage>
</organism>
<dbReference type="SUPFAM" id="SSF55961">
    <property type="entry name" value="Bet v1-like"/>
    <property type="match status" value="1"/>
</dbReference>
<gene>
    <name evidence="1" type="ORF">AVDCRST_MAG74-3826</name>
</gene>
<accession>A0A6J4Q455</accession>
<name>A0A6J4Q455_9BACT</name>
<dbReference type="EMBL" id="CADCUR010000312">
    <property type="protein sequence ID" value="CAA9432510.1"/>
    <property type="molecule type" value="Genomic_DNA"/>
</dbReference>
<evidence type="ECO:0000313" key="1">
    <source>
        <dbReference type="EMBL" id="CAA9432510.1"/>
    </source>
</evidence>
<proteinExistence type="predicted"/>
<dbReference type="Gene3D" id="3.30.530.20">
    <property type="match status" value="1"/>
</dbReference>
<dbReference type="InterPro" id="IPR023393">
    <property type="entry name" value="START-like_dom_sf"/>
</dbReference>
<evidence type="ECO:0008006" key="2">
    <source>
        <dbReference type="Google" id="ProtNLM"/>
    </source>
</evidence>
<dbReference type="AlphaFoldDB" id="A0A6J4Q455"/>
<sequence length="163" mass="18567">MFTIRAAYSDKVEIKTGLKRANEFFTDIKNFVELMPGVESIHTDGKGLTHWKIRAEIPFIGEMRQSFTVELSEKNDERIEWSPAGGEKQNLLRYAVDFDAKEANLTVVQFSQTVEMRRNSARELHLLAGLAGESIISGEMSKRVAEMIKTFVRRARERLESAA</sequence>